<keyword evidence="7" id="KW-1185">Reference proteome</keyword>
<feature type="domain" description="Cytochrome c" evidence="5">
    <location>
        <begin position="206"/>
        <end position="296"/>
    </location>
</feature>
<dbReference type="PANTHER" id="PTHR35008">
    <property type="entry name" value="BLL4482 PROTEIN-RELATED"/>
    <property type="match status" value="1"/>
</dbReference>
<gene>
    <name evidence="6" type="ORF">CLV98_10593</name>
</gene>
<comment type="caution">
    <text evidence="6">The sequence shown here is derived from an EMBL/GenBank/DDBJ whole genome shotgun (WGS) entry which is preliminary data.</text>
</comment>
<dbReference type="RefSeq" id="WP_109674530.1">
    <property type="nucleotide sequence ID" value="NZ_QGDT01000005.1"/>
</dbReference>
<dbReference type="Gene3D" id="1.10.760.10">
    <property type="entry name" value="Cytochrome c-like domain"/>
    <property type="match status" value="2"/>
</dbReference>
<dbReference type="PROSITE" id="PS51257">
    <property type="entry name" value="PROKAR_LIPOPROTEIN"/>
    <property type="match status" value="1"/>
</dbReference>
<dbReference type="Pfam" id="PF00034">
    <property type="entry name" value="Cytochrom_C"/>
    <property type="match status" value="1"/>
</dbReference>
<dbReference type="SUPFAM" id="SSF46626">
    <property type="entry name" value="Cytochrome c"/>
    <property type="match status" value="2"/>
</dbReference>
<keyword evidence="3 4" id="KW-0408">Iron</keyword>
<evidence type="ECO:0000256" key="2">
    <source>
        <dbReference type="ARBA" id="ARBA00022723"/>
    </source>
</evidence>
<evidence type="ECO:0000313" key="7">
    <source>
        <dbReference type="Proteomes" id="UP000245880"/>
    </source>
</evidence>
<dbReference type="GO" id="GO:0046872">
    <property type="term" value="F:metal ion binding"/>
    <property type="evidence" value="ECO:0007669"/>
    <property type="project" value="UniProtKB-KW"/>
</dbReference>
<name>A0A316AJH3_9BACT</name>
<dbReference type="InterPro" id="IPR051459">
    <property type="entry name" value="Cytochrome_c-type_DH"/>
</dbReference>
<dbReference type="OrthoDB" id="9779283at2"/>
<evidence type="ECO:0000256" key="4">
    <source>
        <dbReference type="PROSITE-ProRule" id="PRU00433"/>
    </source>
</evidence>
<dbReference type="Proteomes" id="UP000245880">
    <property type="component" value="Unassembled WGS sequence"/>
</dbReference>
<evidence type="ECO:0000259" key="5">
    <source>
        <dbReference type="PROSITE" id="PS51007"/>
    </source>
</evidence>
<proteinExistence type="predicted"/>
<reference evidence="6 7" key="1">
    <citation type="submission" date="2018-03" db="EMBL/GenBank/DDBJ databases">
        <title>Genomic Encyclopedia of Archaeal and Bacterial Type Strains, Phase II (KMG-II): from individual species to whole genera.</title>
        <authorList>
            <person name="Goeker M."/>
        </authorList>
    </citation>
    <scope>NUCLEOTIDE SEQUENCE [LARGE SCALE GENOMIC DNA]</scope>
    <source>
        <strain evidence="6 7">DSM 100346</strain>
    </source>
</reference>
<dbReference type="Pfam" id="PF21342">
    <property type="entry name" value="SoxA-TsdA_cyt-c"/>
    <property type="match status" value="1"/>
</dbReference>
<dbReference type="GO" id="GO:0009055">
    <property type="term" value="F:electron transfer activity"/>
    <property type="evidence" value="ECO:0007669"/>
    <property type="project" value="InterPro"/>
</dbReference>
<dbReference type="PANTHER" id="PTHR35008:SF9">
    <property type="entry name" value="CYTOCHROME C DOMAIN-CONTAINING PROTEIN"/>
    <property type="match status" value="1"/>
</dbReference>
<evidence type="ECO:0000256" key="3">
    <source>
        <dbReference type="ARBA" id="ARBA00023004"/>
    </source>
</evidence>
<dbReference type="AlphaFoldDB" id="A0A316AJH3"/>
<organism evidence="6 7">
    <name type="scientific">Dyadobacter jejuensis</name>
    <dbReference type="NCBI Taxonomy" id="1082580"/>
    <lineage>
        <taxon>Bacteria</taxon>
        <taxon>Pseudomonadati</taxon>
        <taxon>Bacteroidota</taxon>
        <taxon>Cytophagia</taxon>
        <taxon>Cytophagales</taxon>
        <taxon>Spirosomataceae</taxon>
        <taxon>Dyadobacter</taxon>
    </lineage>
</organism>
<evidence type="ECO:0000313" key="6">
    <source>
        <dbReference type="EMBL" id="PWJ57913.1"/>
    </source>
</evidence>
<dbReference type="InterPro" id="IPR036909">
    <property type="entry name" value="Cyt_c-like_dom_sf"/>
</dbReference>
<keyword evidence="2 4" id="KW-0479">Metal-binding</keyword>
<protein>
    <submittedName>
        <fullName evidence="6">Thiosulfate dehydrogenase</fullName>
    </submittedName>
</protein>
<dbReference type="EMBL" id="QGDT01000005">
    <property type="protein sequence ID" value="PWJ57913.1"/>
    <property type="molecule type" value="Genomic_DNA"/>
</dbReference>
<dbReference type="InterPro" id="IPR009056">
    <property type="entry name" value="Cyt_c-like_dom"/>
</dbReference>
<dbReference type="PROSITE" id="PS51007">
    <property type="entry name" value="CYTC"/>
    <property type="match status" value="1"/>
</dbReference>
<evidence type="ECO:0000256" key="1">
    <source>
        <dbReference type="ARBA" id="ARBA00022617"/>
    </source>
</evidence>
<dbReference type="GO" id="GO:0020037">
    <property type="term" value="F:heme binding"/>
    <property type="evidence" value="ECO:0007669"/>
    <property type="project" value="InterPro"/>
</dbReference>
<sequence length="344" mass="37883">MKNPIGIIRLMKNTLIGLLVALACTFLLVISLMIFPSLSERTNRATAAVTPLYKPPQAQVAKEPWTAPDTATIPKTEQGDRIRYGRELIVHTSEYLGPNGSVKALSNGMNCQNCHLEAGSKILGNNFAAVYSTYPKFRSRSGLTESVIKRISDCFERSLNGVKPDSSSREMQAMVAYMKWVGQNTPKGVRPEGTGLVKLAYLDRAADPKAGEEIYALKCASCHGANGEGVFNANKTAYQFPPLWGKHSYNDGAGLYKLSSFAGYVVNNMPFGASYKSRMLTEEEAWDLAAYVNAQPRPHKDQTADWVDPSKKPIDFPFAPYTDSFTEQQHKFGPFAEIAKVHGK</sequence>
<keyword evidence="1 4" id="KW-0349">Heme</keyword>
<accession>A0A316AJH3</accession>